<dbReference type="EMBL" id="OV121132">
    <property type="protein sequence ID" value="CAH0545709.1"/>
    <property type="molecule type" value="Genomic_DNA"/>
</dbReference>
<dbReference type="Gene3D" id="1.10.150.50">
    <property type="entry name" value="Transcription Factor, Ets-1"/>
    <property type="match status" value="1"/>
</dbReference>
<reference evidence="2" key="1">
    <citation type="submission" date="2021-12" db="EMBL/GenBank/DDBJ databases">
        <authorList>
            <person name="King R."/>
        </authorList>
    </citation>
    <scope>NUCLEOTIDE SEQUENCE</scope>
</reference>
<organism evidence="2 3">
    <name type="scientific">Brassicogethes aeneus</name>
    <name type="common">Rape pollen beetle</name>
    <name type="synonym">Meligethes aeneus</name>
    <dbReference type="NCBI Taxonomy" id="1431903"/>
    <lineage>
        <taxon>Eukaryota</taxon>
        <taxon>Metazoa</taxon>
        <taxon>Ecdysozoa</taxon>
        <taxon>Arthropoda</taxon>
        <taxon>Hexapoda</taxon>
        <taxon>Insecta</taxon>
        <taxon>Pterygota</taxon>
        <taxon>Neoptera</taxon>
        <taxon>Endopterygota</taxon>
        <taxon>Coleoptera</taxon>
        <taxon>Polyphaga</taxon>
        <taxon>Cucujiformia</taxon>
        <taxon>Nitidulidae</taxon>
        <taxon>Meligethinae</taxon>
        <taxon>Brassicogethes</taxon>
    </lineage>
</organism>
<dbReference type="InterPro" id="IPR013761">
    <property type="entry name" value="SAM/pointed_sf"/>
</dbReference>
<keyword evidence="3" id="KW-1185">Reference proteome</keyword>
<evidence type="ECO:0000313" key="2">
    <source>
        <dbReference type="EMBL" id="CAH0545709.1"/>
    </source>
</evidence>
<gene>
    <name evidence="2" type="ORF">MELIAE_LOCUS56</name>
</gene>
<protein>
    <recommendedName>
        <fullName evidence="4">SAM domain-containing protein</fullName>
    </recommendedName>
</protein>
<keyword evidence="1" id="KW-1133">Transmembrane helix</keyword>
<dbReference type="Proteomes" id="UP001154078">
    <property type="component" value="Chromosome 1"/>
</dbReference>
<keyword evidence="1" id="KW-0472">Membrane</keyword>
<feature type="transmembrane region" description="Helical" evidence="1">
    <location>
        <begin position="147"/>
        <end position="166"/>
    </location>
</feature>
<proteinExistence type="predicted"/>
<name>A0A9P0AKI4_BRAAE</name>
<accession>A0A9P0AKI4</accession>
<sequence>MDIIDTVLHSCRAEKYIDKFKEHGVTDMHTLKVLSYEDLKIILGDEDELNQKVLNTINNLQLPTEKTISRVIDKEYVSLVLSQISLQMHKHFANLAIAARREDVVVCDIKLKPTVLCLNESLKSLEKTLNKFDKNVVGRRKKNMIKYVVPVILVTSLLIFACKKFIKL</sequence>
<keyword evidence="1" id="KW-0812">Transmembrane</keyword>
<dbReference type="AlphaFoldDB" id="A0A9P0AKI4"/>
<evidence type="ECO:0000256" key="1">
    <source>
        <dbReference type="SAM" id="Phobius"/>
    </source>
</evidence>
<evidence type="ECO:0008006" key="4">
    <source>
        <dbReference type="Google" id="ProtNLM"/>
    </source>
</evidence>
<dbReference type="OrthoDB" id="448455at2759"/>
<dbReference type="SUPFAM" id="SSF47769">
    <property type="entry name" value="SAM/Pointed domain"/>
    <property type="match status" value="1"/>
</dbReference>
<evidence type="ECO:0000313" key="3">
    <source>
        <dbReference type="Proteomes" id="UP001154078"/>
    </source>
</evidence>